<dbReference type="Pfam" id="PF00931">
    <property type="entry name" value="NB-ARC"/>
    <property type="match status" value="1"/>
</dbReference>
<dbReference type="SUPFAM" id="SSF52540">
    <property type="entry name" value="P-loop containing nucleoside triphosphate hydrolases"/>
    <property type="match status" value="1"/>
</dbReference>
<dbReference type="PRINTS" id="PR00364">
    <property type="entry name" value="DISEASERSIST"/>
</dbReference>
<dbReference type="FunFam" id="1.10.10.10:FF:000322">
    <property type="entry name" value="Probable disease resistance protein At1g63360"/>
    <property type="match status" value="1"/>
</dbReference>
<dbReference type="GO" id="GO:0005524">
    <property type="term" value="F:ATP binding"/>
    <property type="evidence" value="ECO:0007669"/>
    <property type="project" value="UniProtKB-KW"/>
</dbReference>
<reference evidence="9 10" key="1">
    <citation type="submission" date="2024-11" db="EMBL/GenBank/DDBJ databases">
        <title>Chromosome-level genome assembly of Eucalyptus globulus Labill. provides insights into its genome evolution.</title>
        <authorList>
            <person name="Li X."/>
        </authorList>
    </citation>
    <scope>NUCLEOTIDE SEQUENCE [LARGE SCALE GENOMIC DNA]</scope>
    <source>
        <strain evidence="9">CL2024</strain>
        <tissue evidence="9">Fresh tender leaves</tissue>
    </source>
</reference>
<evidence type="ECO:0000256" key="3">
    <source>
        <dbReference type="ARBA" id="ARBA00022821"/>
    </source>
</evidence>
<name>A0ABD3JG49_EUCGL</name>
<comment type="caution">
    <text evidence="9">The sequence shown here is derived from an EMBL/GenBank/DDBJ whole genome shotgun (WGS) entry which is preliminary data.</text>
</comment>
<dbReference type="GO" id="GO:0006952">
    <property type="term" value="P:defense response"/>
    <property type="evidence" value="ECO:0007669"/>
    <property type="project" value="UniProtKB-KW"/>
</dbReference>
<dbReference type="InterPro" id="IPR042197">
    <property type="entry name" value="Apaf_helical"/>
</dbReference>
<accession>A0ABD3JG49</accession>
<proteinExistence type="predicted"/>
<dbReference type="Gene3D" id="1.10.8.430">
    <property type="entry name" value="Helical domain of apoptotic protease-activating factors"/>
    <property type="match status" value="1"/>
</dbReference>
<dbReference type="InterPro" id="IPR041118">
    <property type="entry name" value="Rx_N"/>
</dbReference>
<feature type="domain" description="Disease resistance R13L4/SHOC-2-like LRR" evidence="8">
    <location>
        <begin position="571"/>
        <end position="679"/>
    </location>
</feature>
<dbReference type="PANTHER" id="PTHR36766">
    <property type="entry name" value="PLANT BROAD-SPECTRUM MILDEW RESISTANCE PROTEIN RPW8"/>
    <property type="match status" value="1"/>
</dbReference>
<keyword evidence="1" id="KW-0677">Repeat</keyword>
<dbReference type="InterPro" id="IPR032675">
    <property type="entry name" value="LRR_dom_sf"/>
</dbReference>
<organism evidence="9 10">
    <name type="scientific">Eucalyptus globulus</name>
    <name type="common">Tasmanian blue gum</name>
    <dbReference type="NCBI Taxonomy" id="34317"/>
    <lineage>
        <taxon>Eukaryota</taxon>
        <taxon>Viridiplantae</taxon>
        <taxon>Streptophyta</taxon>
        <taxon>Embryophyta</taxon>
        <taxon>Tracheophyta</taxon>
        <taxon>Spermatophyta</taxon>
        <taxon>Magnoliopsida</taxon>
        <taxon>eudicotyledons</taxon>
        <taxon>Gunneridae</taxon>
        <taxon>Pentapetalae</taxon>
        <taxon>rosids</taxon>
        <taxon>malvids</taxon>
        <taxon>Myrtales</taxon>
        <taxon>Myrtaceae</taxon>
        <taxon>Myrtoideae</taxon>
        <taxon>Eucalypteae</taxon>
        <taxon>Eucalyptus</taxon>
    </lineage>
</organism>
<evidence type="ECO:0000313" key="9">
    <source>
        <dbReference type="EMBL" id="KAL3727051.1"/>
    </source>
</evidence>
<protein>
    <submittedName>
        <fullName evidence="9">Uncharacterized protein</fullName>
    </submittedName>
</protein>
<dbReference type="InterPro" id="IPR036388">
    <property type="entry name" value="WH-like_DNA-bd_sf"/>
</dbReference>
<keyword evidence="4" id="KW-0067">ATP-binding</keyword>
<dbReference type="Gene3D" id="1.10.10.10">
    <property type="entry name" value="Winged helix-like DNA-binding domain superfamily/Winged helix DNA-binding domain"/>
    <property type="match status" value="1"/>
</dbReference>
<keyword evidence="2" id="KW-0547">Nucleotide-binding</keyword>
<dbReference type="InterPro" id="IPR058922">
    <property type="entry name" value="WHD_DRP"/>
</dbReference>
<feature type="domain" description="Disease resistance protein winged helix" evidence="7">
    <location>
        <begin position="433"/>
        <end position="506"/>
    </location>
</feature>
<evidence type="ECO:0000259" key="6">
    <source>
        <dbReference type="Pfam" id="PF18052"/>
    </source>
</evidence>
<evidence type="ECO:0000259" key="5">
    <source>
        <dbReference type="Pfam" id="PF00931"/>
    </source>
</evidence>
<dbReference type="InterPro" id="IPR027417">
    <property type="entry name" value="P-loop_NTPase"/>
</dbReference>
<gene>
    <name evidence="9" type="ORF">ACJRO7_031886</name>
</gene>
<keyword evidence="3" id="KW-0611">Plant defense</keyword>
<evidence type="ECO:0000259" key="7">
    <source>
        <dbReference type="Pfam" id="PF23559"/>
    </source>
</evidence>
<dbReference type="InterPro" id="IPR055414">
    <property type="entry name" value="LRR_R13L4/SHOC2-like"/>
</dbReference>
<dbReference type="FunFam" id="3.40.50.300:FF:001091">
    <property type="entry name" value="Probable disease resistance protein At1g61300"/>
    <property type="match status" value="1"/>
</dbReference>
<evidence type="ECO:0000259" key="8">
    <source>
        <dbReference type="Pfam" id="PF23598"/>
    </source>
</evidence>
<dbReference type="GO" id="GO:0051707">
    <property type="term" value="P:response to other organism"/>
    <property type="evidence" value="ECO:0007669"/>
    <property type="project" value="UniProtKB-ARBA"/>
</dbReference>
<keyword evidence="10" id="KW-1185">Reference proteome</keyword>
<feature type="domain" description="NB-ARC" evidence="5">
    <location>
        <begin position="169"/>
        <end position="349"/>
    </location>
</feature>
<feature type="domain" description="Disease resistance N-terminal" evidence="6">
    <location>
        <begin position="17"/>
        <end position="97"/>
    </location>
</feature>
<dbReference type="EMBL" id="JBJKBG010000008">
    <property type="protein sequence ID" value="KAL3727051.1"/>
    <property type="molecule type" value="Genomic_DNA"/>
</dbReference>
<sequence>MAEAVLFTLTNDILKLAGSNIFSKIQLARGARYDLKRLKYTVKTIQTMLLDAEKKQWESKQVKLWLVRLKDVLYDAQDLLDDVATEDLRRKVTPGNNMSNFSKSNQLAQPYKVAKRIQEIRKKLDWIAKDREFRLEEHRSEANVAIVRRRTTDSFVRKEDIIGRQIDEGKIIESLLDSSSRGSVSVVPIVGMGGIGKTTLARLAYNNDEVTKYFELKMWVCVSDVFDRDFLIKEILKSARDKYKGDPETTEKLRDIDNKCTDELPELLHKVLVGKKYLLVLDDLWNEDHGKWSELQSLLMDGSLGSKILVTTRNQSVVEAIGTKSDIYDLKVLTKDKSWDLFKKTAFGDEEEPLNEKLEQIGLDIVKKCGGVPLAIKTIGNLLYAKKEKEWLYFKEHEFSKIDTLNPEIMEVLKISYDHLQPGLKHCFAYCALFPKDYVFNKQTIIQLWMAQGFIESLDEHEEIEEIGDDYVSNLLRGSFLEVEEVNPYTGKVEMFKMHDLMHDLALKVAGNECKMVNLNKGSLDEDTRHASFALQWFSSLQEVTSLLEAANLRTFVSLKAWSYVEKFSPNECHPIFSKFKHCRMLKLNYDEFCIPSSLGSQLKHLRFLEICENNFIKSLPDSITDLLNLQTLKISTCEKLKTLPKDLRKLINLRHLDINKCKSLGSLSCLHTLSELSSLRTLSLRSLNALDFDPLQQSSTTRPFFPSLESLILDSCIKVKGWWRRRRVMIAYQKHQSNNSRLFFQNYDNITMLEQQFLTNPNHPLEPAVVSTFIPFSKLKHLRLHHGSLEPILETLLRLANNLESMRLYDCNLKGLFHGMQHLSSIRELHIESCVGLNLVCQEDEQGIQWQFLTKLYVLKITDLHDLKALPEWIQHATSLQSLEISCCWNLRSLPEWIKNFSLLEEPVIYNCPSLTDVHSRGDESERLAQ</sequence>
<evidence type="ECO:0000256" key="1">
    <source>
        <dbReference type="ARBA" id="ARBA00022737"/>
    </source>
</evidence>
<dbReference type="Pfam" id="PF18052">
    <property type="entry name" value="Rx_N"/>
    <property type="match status" value="1"/>
</dbReference>
<evidence type="ECO:0000256" key="4">
    <source>
        <dbReference type="ARBA" id="ARBA00022840"/>
    </source>
</evidence>
<dbReference type="Gene3D" id="3.80.10.10">
    <property type="entry name" value="Ribonuclease Inhibitor"/>
    <property type="match status" value="2"/>
</dbReference>
<evidence type="ECO:0000313" key="10">
    <source>
        <dbReference type="Proteomes" id="UP001634007"/>
    </source>
</evidence>
<dbReference type="Pfam" id="PF23559">
    <property type="entry name" value="WHD_DRP"/>
    <property type="match status" value="1"/>
</dbReference>
<dbReference type="InterPro" id="IPR002182">
    <property type="entry name" value="NB-ARC"/>
</dbReference>
<dbReference type="PANTHER" id="PTHR36766:SF35">
    <property type="entry name" value="DISEASE RESISTANCE PROTEIN RGA3"/>
    <property type="match status" value="1"/>
</dbReference>
<dbReference type="Gene3D" id="1.20.5.4130">
    <property type="match status" value="1"/>
</dbReference>
<dbReference type="SUPFAM" id="SSF52058">
    <property type="entry name" value="L domain-like"/>
    <property type="match status" value="1"/>
</dbReference>
<dbReference type="Proteomes" id="UP001634007">
    <property type="component" value="Unassembled WGS sequence"/>
</dbReference>
<dbReference type="Pfam" id="PF23598">
    <property type="entry name" value="LRR_14"/>
    <property type="match status" value="1"/>
</dbReference>
<dbReference type="AlphaFoldDB" id="A0ABD3JG49"/>
<dbReference type="Gene3D" id="3.40.50.300">
    <property type="entry name" value="P-loop containing nucleotide triphosphate hydrolases"/>
    <property type="match status" value="1"/>
</dbReference>
<evidence type="ECO:0000256" key="2">
    <source>
        <dbReference type="ARBA" id="ARBA00022741"/>
    </source>
</evidence>